<dbReference type="Pfam" id="PF02244">
    <property type="entry name" value="Propep_M14"/>
    <property type="match status" value="1"/>
</dbReference>
<dbReference type="EMBL" id="JADGKB010000004">
    <property type="protein sequence ID" value="KAJ3261746.1"/>
    <property type="molecule type" value="Genomic_DNA"/>
</dbReference>
<dbReference type="CDD" id="cd03860">
    <property type="entry name" value="M14_CP_A-B_like"/>
    <property type="match status" value="1"/>
</dbReference>
<dbReference type="SMART" id="SM00631">
    <property type="entry name" value="Zn_pept"/>
    <property type="match status" value="1"/>
</dbReference>
<evidence type="ECO:0000256" key="5">
    <source>
        <dbReference type="ARBA" id="ARBA00022670"/>
    </source>
</evidence>
<feature type="compositionally biased region" description="Basic and acidic residues" evidence="15">
    <location>
        <begin position="224"/>
        <end position="235"/>
    </location>
</feature>
<dbReference type="Pfam" id="PF00246">
    <property type="entry name" value="Peptidase_M14"/>
    <property type="match status" value="1"/>
</dbReference>
<feature type="region of interest" description="Disordered" evidence="15">
    <location>
        <begin position="224"/>
        <end position="245"/>
    </location>
</feature>
<dbReference type="InterPro" id="IPR003146">
    <property type="entry name" value="M14A_act_pep"/>
</dbReference>
<evidence type="ECO:0000256" key="6">
    <source>
        <dbReference type="ARBA" id="ARBA00022723"/>
    </source>
</evidence>
<keyword evidence="4" id="KW-0121">Carboxypeptidase</keyword>
<keyword evidence="8" id="KW-0378">Hydrolase</keyword>
<dbReference type="InterPro" id="IPR057247">
    <property type="entry name" value="CARBOXYPEPT_ZN_2"/>
</dbReference>
<dbReference type="PANTHER" id="PTHR11705:SF143">
    <property type="entry name" value="SLL0236 PROTEIN"/>
    <property type="match status" value="1"/>
</dbReference>
<feature type="signal peptide" evidence="16">
    <location>
        <begin position="1"/>
        <end position="17"/>
    </location>
</feature>
<dbReference type="Gene3D" id="3.30.70.340">
    <property type="entry name" value="Metallocarboxypeptidase-like"/>
    <property type="match status" value="1"/>
</dbReference>
<protein>
    <recommendedName>
        <fullName evidence="17">Peptidase M14 domain-containing protein</fullName>
    </recommendedName>
</protein>
<reference evidence="18" key="1">
    <citation type="submission" date="2020-05" db="EMBL/GenBank/DDBJ databases">
        <title>Phylogenomic resolution of chytrid fungi.</title>
        <authorList>
            <person name="Stajich J.E."/>
            <person name="Amses K."/>
            <person name="Simmons R."/>
            <person name="Seto K."/>
            <person name="Myers J."/>
            <person name="Bonds A."/>
            <person name="Quandt C.A."/>
            <person name="Barry K."/>
            <person name="Liu P."/>
            <person name="Grigoriev I."/>
            <person name="Longcore J.E."/>
            <person name="James T.Y."/>
        </authorList>
    </citation>
    <scope>NUCLEOTIDE SEQUENCE</scope>
    <source>
        <strain evidence="18">PLAUS21</strain>
    </source>
</reference>
<keyword evidence="5" id="KW-0645">Protease</keyword>
<dbReference type="GO" id="GO:0004181">
    <property type="term" value="F:metallocarboxypeptidase activity"/>
    <property type="evidence" value="ECO:0007669"/>
    <property type="project" value="InterPro"/>
</dbReference>
<evidence type="ECO:0000313" key="19">
    <source>
        <dbReference type="Proteomes" id="UP001210925"/>
    </source>
</evidence>
<keyword evidence="10" id="KW-0843">Virulence</keyword>
<evidence type="ECO:0000256" key="4">
    <source>
        <dbReference type="ARBA" id="ARBA00022645"/>
    </source>
</evidence>
<evidence type="ECO:0000256" key="2">
    <source>
        <dbReference type="ARBA" id="ARBA00003091"/>
    </source>
</evidence>
<evidence type="ECO:0000256" key="7">
    <source>
        <dbReference type="ARBA" id="ARBA00022729"/>
    </source>
</evidence>
<keyword evidence="6" id="KW-0479">Metal-binding</keyword>
<dbReference type="PANTHER" id="PTHR11705">
    <property type="entry name" value="PROTEASE FAMILY M14 CARBOXYPEPTIDASE A,B"/>
    <property type="match status" value="1"/>
</dbReference>
<dbReference type="Gene3D" id="3.40.630.10">
    <property type="entry name" value="Zn peptidases"/>
    <property type="match status" value="1"/>
</dbReference>
<dbReference type="InterPro" id="IPR000834">
    <property type="entry name" value="Peptidase_M14"/>
</dbReference>
<feature type="domain" description="Peptidase M14" evidence="17">
    <location>
        <begin position="120"/>
        <end position="412"/>
    </location>
</feature>
<dbReference type="PROSITE" id="PS00132">
    <property type="entry name" value="CARBOXYPEPT_ZN_1"/>
    <property type="match status" value="1"/>
</dbReference>
<keyword evidence="7 16" id="KW-0732">Signal</keyword>
<dbReference type="GO" id="GO:0008270">
    <property type="term" value="F:zinc ion binding"/>
    <property type="evidence" value="ECO:0007669"/>
    <property type="project" value="InterPro"/>
</dbReference>
<evidence type="ECO:0000256" key="12">
    <source>
        <dbReference type="ARBA" id="ARBA00023145"/>
    </source>
</evidence>
<comment type="caution">
    <text evidence="18">The sequence shown here is derived from an EMBL/GenBank/DDBJ whole genome shotgun (WGS) entry which is preliminary data.</text>
</comment>
<evidence type="ECO:0000256" key="1">
    <source>
        <dbReference type="ARBA" id="ARBA00001947"/>
    </source>
</evidence>
<dbReference type="AlphaFoldDB" id="A0AAD5URM0"/>
<keyword evidence="11" id="KW-0482">Metalloprotease</keyword>
<evidence type="ECO:0000256" key="3">
    <source>
        <dbReference type="ARBA" id="ARBA00005988"/>
    </source>
</evidence>
<sequence length="415" mass="45122">MKLNFATLFAVLQFVSAVPTKGQYEGDKVIQFQIENKNQQQLVQSVVREHRLDAWTDIIVGPTDIRIKAKDIPKVAELLKDIKSSVKIANLQVEIDAERAHTAEHLKSFANTKALTAAQVFADYQDASTYVKFLQGLPGTTPINLGKTYLGNDILGVKFGTGAKQIVVHGGIHAREWIAPSTTTYIANALITGTDSASVSLKNTFTFHFIPVLNVDGYQYTRDPNGDRMNRKNREPNSGSDCVGTDPNRNFDYAWSQAGASSDPCADDYYGPSAASSKEVQAITAYLKSLNNVVSYIDFHSYSQLFMYPWGYSCDASNPDANDQGNAAQAAVNALQNVNGLSFTPGDICNTIYQASGSSTDYAYGTLGIKYSYGVELRPNEFNSNGFVLPASNITPAGKETLAAVIAAWKYAAAH</sequence>
<evidence type="ECO:0000256" key="8">
    <source>
        <dbReference type="ARBA" id="ARBA00022801"/>
    </source>
</evidence>
<keyword evidence="19" id="KW-1185">Reference proteome</keyword>
<evidence type="ECO:0000256" key="11">
    <source>
        <dbReference type="ARBA" id="ARBA00023049"/>
    </source>
</evidence>
<dbReference type="SUPFAM" id="SSF53187">
    <property type="entry name" value="Zn-dependent exopeptidases"/>
    <property type="match status" value="1"/>
</dbReference>
<feature type="active site" description="Proton donor/acceptor" evidence="14">
    <location>
        <position position="376"/>
    </location>
</feature>
<comment type="cofactor">
    <cofactor evidence="1">
        <name>Zn(2+)</name>
        <dbReference type="ChEBI" id="CHEBI:29105"/>
    </cofactor>
</comment>
<evidence type="ECO:0000256" key="16">
    <source>
        <dbReference type="SAM" id="SignalP"/>
    </source>
</evidence>
<evidence type="ECO:0000256" key="13">
    <source>
        <dbReference type="ARBA" id="ARBA00023157"/>
    </source>
</evidence>
<evidence type="ECO:0000256" key="15">
    <source>
        <dbReference type="SAM" id="MobiDB-lite"/>
    </source>
</evidence>
<dbReference type="GO" id="GO:0005615">
    <property type="term" value="C:extracellular space"/>
    <property type="evidence" value="ECO:0007669"/>
    <property type="project" value="TreeGrafter"/>
</dbReference>
<accession>A0AAD5URM0</accession>
<dbReference type="PROSITE" id="PS52035">
    <property type="entry name" value="PEPTIDASE_M14"/>
    <property type="match status" value="1"/>
</dbReference>
<evidence type="ECO:0000256" key="10">
    <source>
        <dbReference type="ARBA" id="ARBA00023026"/>
    </source>
</evidence>
<dbReference type="PRINTS" id="PR00765">
    <property type="entry name" value="CRBOXYPTASEA"/>
</dbReference>
<dbReference type="InterPro" id="IPR057246">
    <property type="entry name" value="CARBOXYPEPT_ZN_1"/>
</dbReference>
<comment type="similarity">
    <text evidence="3 14">Belongs to the peptidase M14 family.</text>
</comment>
<comment type="function">
    <text evidence="2">Extracellular metalloprotease that contributes to pathogenicity.</text>
</comment>
<evidence type="ECO:0000256" key="14">
    <source>
        <dbReference type="PROSITE-ProRule" id="PRU01379"/>
    </source>
</evidence>
<keyword evidence="9" id="KW-0862">Zinc</keyword>
<dbReference type="Proteomes" id="UP001210925">
    <property type="component" value="Unassembled WGS sequence"/>
</dbReference>
<keyword evidence="13" id="KW-1015">Disulfide bond</keyword>
<evidence type="ECO:0000256" key="9">
    <source>
        <dbReference type="ARBA" id="ARBA00022833"/>
    </source>
</evidence>
<dbReference type="GO" id="GO:0006508">
    <property type="term" value="P:proteolysis"/>
    <property type="evidence" value="ECO:0007669"/>
    <property type="project" value="UniProtKB-KW"/>
</dbReference>
<name>A0AAD5URM0_9FUNG</name>
<organism evidence="18 19">
    <name type="scientific">Boothiomyces macroporosus</name>
    <dbReference type="NCBI Taxonomy" id="261099"/>
    <lineage>
        <taxon>Eukaryota</taxon>
        <taxon>Fungi</taxon>
        <taxon>Fungi incertae sedis</taxon>
        <taxon>Chytridiomycota</taxon>
        <taxon>Chytridiomycota incertae sedis</taxon>
        <taxon>Chytridiomycetes</taxon>
        <taxon>Rhizophydiales</taxon>
        <taxon>Terramycetaceae</taxon>
        <taxon>Boothiomyces</taxon>
    </lineage>
</organism>
<dbReference type="FunFam" id="3.40.630.10:FF:000084">
    <property type="entry name" value="Carboxypeptidase B2"/>
    <property type="match status" value="1"/>
</dbReference>
<dbReference type="InterPro" id="IPR036990">
    <property type="entry name" value="M14A-like_propep"/>
</dbReference>
<dbReference type="SUPFAM" id="SSF54897">
    <property type="entry name" value="Protease propeptides/inhibitors"/>
    <property type="match status" value="1"/>
</dbReference>
<feature type="chain" id="PRO_5042100279" description="Peptidase M14 domain-containing protein" evidence="16">
    <location>
        <begin position="18"/>
        <end position="415"/>
    </location>
</feature>
<dbReference type="PROSITE" id="PS00133">
    <property type="entry name" value="CARBOXYPEPT_ZN_2"/>
    <property type="match status" value="1"/>
</dbReference>
<evidence type="ECO:0000259" key="17">
    <source>
        <dbReference type="PROSITE" id="PS52035"/>
    </source>
</evidence>
<proteinExistence type="inferred from homology"/>
<gene>
    <name evidence="18" type="ORF">HK103_004697</name>
</gene>
<keyword evidence="12" id="KW-0865">Zymogen</keyword>
<evidence type="ECO:0000313" key="18">
    <source>
        <dbReference type="EMBL" id="KAJ3261746.1"/>
    </source>
</evidence>